<evidence type="ECO:0008006" key="3">
    <source>
        <dbReference type="Google" id="ProtNLM"/>
    </source>
</evidence>
<sequence length="250" mass="28324">MKNLTLGVFLVLVQFACTTNNQSNRNMDNYPDDLIKVLNAHGGLELWDEMQTLQYSIPKEGFEEVHTIDLHSRMDRVAAPAFDIGYDGTEAWSKNKAEEYEGDPSFRHDLMFYFYAMPFVLADDGINYGETEPLVYEGKSYPGIEITYNSGVGSSSEDIYMLYYDAETYKMAWLGYKATFGNELKAGPPSIIKYEKWAGVNGILIPTSIAWQTLEEGKIVGERNRVNFTDITLSKENNPAAFYTREGLVD</sequence>
<name>A0A2W7QX08_9BACT</name>
<proteinExistence type="predicted"/>
<evidence type="ECO:0000313" key="2">
    <source>
        <dbReference type="Proteomes" id="UP000249115"/>
    </source>
</evidence>
<dbReference type="RefSeq" id="WP_086502737.1">
    <property type="nucleotide sequence ID" value="NZ_MSSV01000019.1"/>
</dbReference>
<accession>A0A2W7QX08</accession>
<evidence type="ECO:0000313" key="1">
    <source>
        <dbReference type="EMBL" id="PZX52471.1"/>
    </source>
</evidence>
<reference evidence="1 2" key="1">
    <citation type="submission" date="2018-06" db="EMBL/GenBank/DDBJ databases">
        <title>Genomic Encyclopedia of Archaeal and Bacterial Type Strains, Phase II (KMG-II): from individual species to whole genera.</title>
        <authorList>
            <person name="Goeker M."/>
        </authorList>
    </citation>
    <scope>NUCLEOTIDE SEQUENCE [LARGE SCALE GENOMIC DNA]</scope>
    <source>
        <strain evidence="1 2">DSM 22686</strain>
    </source>
</reference>
<comment type="caution">
    <text evidence="1">The sequence shown here is derived from an EMBL/GenBank/DDBJ whole genome shotgun (WGS) entry which is preliminary data.</text>
</comment>
<dbReference type="EMBL" id="QKZU01000015">
    <property type="protein sequence ID" value="PZX52471.1"/>
    <property type="molecule type" value="Genomic_DNA"/>
</dbReference>
<gene>
    <name evidence="1" type="ORF">LV84_03478</name>
</gene>
<organism evidence="1 2">
    <name type="scientific">Algoriphagus ratkowskyi</name>
    <dbReference type="NCBI Taxonomy" id="57028"/>
    <lineage>
        <taxon>Bacteria</taxon>
        <taxon>Pseudomonadati</taxon>
        <taxon>Bacteroidota</taxon>
        <taxon>Cytophagia</taxon>
        <taxon>Cytophagales</taxon>
        <taxon>Cyclobacteriaceae</taxon>
        <taxon>Algoriphagus</taxon>
    </lineage>
</organism>
<dbReference type="AlphaFoldDB" id="A0A2W7QX08"/>
<protein>
    <recommendedName>
        <fullName evidence="3">Threonine synthase</fullName>
    </recommendedName>
</protein>
<dbReference type="Proteomes" id="UP000249115">
    <property type="component" value="Unassembled WGS sequence"/>
</dbReference>